<dbReference type="RefSeq" id="WP_069156305.1">
    <property type="nucleotide sequence ID" value="NZ_DAWDRA010000291.1"/>
</dbReference>
<accession>A0A1E3AZ81</accession>
<dbReference type="EMBL" id="MCGI01000001">
    <property type="protein sequence ID" value="ODM13821.1"/>
    <property type="molecule type" value="Genomic_DNA"/>
</dbReference>
<protein>
    <submittedName>
        <fullName evidence="1">Uncharacterized protein</fullName>
    </submittedName>
</protein>
<gene>
    <name evidence="1" type="ORF">BEH84_01540</name>
</gene>
<proteinExistence type="predicted"/>
<organism evidence="1 2">
    <name type="scientific">Eisenbergiella tayi</name>
    <dbReference type="NCBI Taxonomy" id="1432052"/>
    <lineage>
        <taxon>Bacteria</taxon>
        <taxon>Bacillati</taxon>
        <taxon>Bacillota</taxon>
        <taxon>Clostridia</taxon>
        <taxon>Lachnospirales</taxon>
        <taxon>Lachnospiraceae</taxon>
        <taxon>Eisenbergiella</taxon>
    </lineage>
</organism>
<reference evidence="1 2" key="1">
    <citation type="submission" date="2016-07" db="EMBL/GenBank/DDBJ databases">
        <title>Characterization of isolates of Eisenbergiella tayi derived from blood cultures, using whole genome sequencing.</title>
        <authorList>
            <person name="Burdz T."/>
            <person name="Wiebe D."/>
            <person name="Huynh C."/>
            <person name="Bernard K."/>
        </authorList>
    </citation>
    <scope>NUCLEOTIDE SEQUENCE [LARGE SCALE GENOMIC DNA]</scope>
    <source>
        <strain evidence="1 2">NML 120489</strain>
    </source>
</reference>
<dbReference type="AlphaFoldDB" id="A0A1E3AZ81"/>
<dbReference type="PATRIC" id="fig|1432052.3.peg.1683"/>
<comment type="caution">
    <text evidence="1">The sequence shown here is derived from an EMBL/GenBank/DDBJ whole genome shotgun (WGS) entry which is preliminary data.</text>
</comment>
<evidence type="ECO:0000313" key="2">
    <source>
        <dbReference type="Proteomes" id="UP000095003"/>
    </source>
</evidence>
<name>A0A1E3AZ81_9FIRM</name>
<dbReference type="Proteomes" id="UP000095003">
    <property type="component" value="Unassembled WGS sequence"/>
</dbReference>
<dbReference type="Pfam" id="PF18951">
    <property type="entry name" value="DUF5695"/>
    <property type="match status" value="1"/>
</dbReference>
<dbReference type="InterPro" id="IPR043750">
    <property type="entry name" value="DUF5695"/>
</dbReference>
<evidence type="ECO:0000313" key="1">
    <source>
        <dbReference type="EMBL" id="ODM13821.1"/>
    </source>
</evidence>
<sequence length="859" mass="97385">MGKNRTENMVWDKGRIFLENKTVTAVYDRTLGGFTSLTCALDGHKADFVLTPEEFPEYAVQDCRWLGNLVGKVEIDGADYCFSTGNNRENVRFQCSDEGLCVEYPEILSDGVPIGLKVIMQFRLEKETLRWNVHLLNNSQRLLRVTELEIPLLMNQYFRKDDDFKYDRCVLRHTCIVGHSSYLYWEKSSGNAPLLLLASLGEGGFLNLKKAENEEPFGPRPGYEGLVSACILSQESCIGGGQEGLSLKLSPGEKADYEFAFCFLEKESQIDEALTAFSLTCLKAVPGMVGPIDGEFIVMTRPAETRIEICEKQDQILDSQVRKGWRITRLRFGDCGRRYVRVHNGKNIATYCFFATEPVEDIIDRHAAFIAQNQLETDPQDPCYHGILMWDMGNKRRINSSFNPYREDWWRGGSDDPGLAAGLFLADKNVYRVREEEVRVLNAYVEDFILERLTEQPGWRVHRMVPWYTMFEPWAGRGADDVWRAYNYVHVINIMRDMYLIQSRQGYGFLRPAREYLKMAYEYAKAMFCYWMYPDGVGASEYGNMGESTLPLYLADELKHEGMLQEAADMDALFDKKAYFFAGKNYPFGSEMVYDSTAFEAVYAYGKRIEDGRVMKAAAQASFANRGKQPVWFLYNTDVRGGGDSGWNSSYMTQLGAWPILDYSLVRGHIDEEWVLSGYGACLSGWLIYNSGGCWDKEEANRGATGWITIASLINHTGQIPGDQNRKDGKLGMPLSKGCVTLSGEAGIGFFGALRTICSVVMEHSILGRIGLGCCLERKDGKERILPRDGLGVRMYHIPGRWRAEAEGGRLIAITVLEDGFQIEGTVLSRNCMTVRIWSIPEPDGEAKLLWTERIEKEK</sequence>